<dbReference type="Proteomes" id="UP000177745">
    <property type="component" value="Unassembled WGS sequence"/>
</dbReference>
<keyword evidence="7" id="KW-0812">Transmembrane</keyword>
<keyword evidence="8" id="KW-0256">Endoplasmic reticulum</keyword>
<dbReference type="InterPro" id="IPR035518">
    <property type="entry name" value="DPG_synthase"/>
</dbReference>
<evidence type="ECO:0000256" key="3">
    <source>
        <dbReference type="ARBA" id="ARBA00006739"/>
    </source>
</evidence>
<comment type="catalytic activity">
    <reaction evidence="12">
        <text>a di-trans,poly-cis-dolichyl phosphate + UDP-alpha-D-glucose = a di-trans,poly-cis-dolichyl beta-D-glucosyl phosphate + UDP</text>
        <dbReference type="Rhea" id="RHEA:15401"/>
        <dbReference type="Rhea" id="RHEA-COMP:19498"/>
        <dbReference type="Rhea" id="RHEA-COMP:19502"/>
        <dbReference type="ChEBI" id="CHEBI:57525"/>
        <dbReference type="ChEBI" id="CHEBI:57683"/>
        <dbReference type="ChEBI" id="CHEBI:58223"/>
        <dbReference type="ChEBI" id="CHEBI:58885"/>
        <dbReference type="EC" id="2.4.1.117"/>
    </reaction>
    <physiologicalReaction direction="left-to-right" evidence="12">
        <dbReference type="Rhea" id="RHEA:15402"/>
    </physiologicalReaction>
</comment>
<comment type="subcellular location">
    <subcellularLocation>
        <location evidence="1">Endoplasmic reticulum membrane</location>
        <topology evidence="1">Single-pass membrane protein</topology>
    </subcellularLocation>
</comment>
<evidence type="ECO:0000256" key="12">
    <source>
        <dbReference type="ARBA" id="ARBA00045097"/>
    </source>
</evidence>
<reference evidence="14 15" key="1">
    <citation type="journal article" date="2016" name="Nat. Commun.">
        <title>Thousands of microbial genomes shed light on interconnected biogeochemical processes in an aquifer system.</title>
        <authorList>
            <person name="Anantharaman K."/>
            <person name="Brown C.T."/>
            <person name="Hug L.A."/>
            <person name="Sharon I."/>
            <person name="Castelle C.J."/>
            <person name="Probst A.J."/>
            <person name="Thomas B.C."/>
            <person name="Singh A."/>
            <person name="Wilkins M.J."/>
            <person name="Karaoz U."/>
            <person name="Brodie E.L."/>
            <person name="Williams K.H."/>
            <person name="Hubbard S.S."/>
            <person name="Banfield J.F."/>
        </authorList>
    </citation>
    <scope>NUCLEOTIDE SEQUENCE [LARGE SCALE GENOMIC DNA]</scope>
</reference>
<name>A0A1F8H9R7_9BACT</name>
<dbReference type="GO" id="GO:0006487">
    <property type="term" value="P:protein N-linked glycosylation"/>
    <property type="evidence" value="ECO:0007669"/>
    <property type="project" value="TreeGrafter"/>
</dbReference>
<keyword evidence="6" id="KW-0808">Transferase</keyword>
<dbReference type="InterPro" id="IPR001173">
    <property type="entry name" value="Glyco_trans_2-like"/>
</dbReference>
<dbReference type="EC" id="2.4.1.117" evidence="4"/>
<dbReference type="Pfam" id="PF00535">
    <property type="entry name" value="Glycos_transf_2"/>
    <property type="match status" value="1"/>
</dbReference>
<keyword evidence="10" id="KW-1133">Transmembrane helix</keyword>
<dbReference type="PANTHER" id="PTHR10859">
    <property type="entry name" value="GLYCOSYL TRANSFERASE"/>
    <property type="match status" value="1"/>
</dbReference>
<evidence type="ECO:0000256" key="10">
    <source>
        <dbReference type="ARBA" id="ARBA00022989"/>
    </source>
</evidence>
<feature type="domain" description="Glycosyltransferase 2-like" evidence="13">
    <location>
        <begin position="4"/>
        <end position="138"/>
    </location>
</feature>
<organism evidence="14 15">
    <name type="scientific">Candidatus Yanofskybacteria bacterium RIFCSPLOWO2_12_FULL_43_11b</name>
    <dbReference type="NCBI Taxonomy" id="1802710"/>
    <lineage>
        <taxon>Bacteria</taxon>
        <taxon>Candidatus Yanofskyibacteriota</taxon>
    </lineage>
</organism>
<keyword evidence="5" id="KW-0328">Glycosyltransferase</keyword>
<evidence type="ECO:0000256" key="8">
    <source>
        <dbReference type="ARBA" id="ARBA00022824"/>
    </source>
</evidence>
<keyword evidence="11" id="KW-0472">Membrane</keyword>
<evidence type="ECO:0000256" key="5">
    <source>
        <dbReference type="ARBA" id="ARBA00022676"/>
    </source>
</evidence>
<proteinExistence type="inferred from homology"/>
<evidence type="ECO:0000259" key="13">
    <source>
        <dbReference type="Pfam" id="PF00535"/>
    </source>
</evidence>
<dbReference type="GO" id="GO:0004581">
    <property type="term" value="F:dolichyl-phosphate beta-glucosyltransferase activity"/>
    <property type="evidence" value="ECO:0007669"/>
    <property type="project" value="UniProtKB-EC"/>
</dbReference>
<accession>A0A1F8H9R7</accession>
<comment type="similarity">
    <text evidence="3">Belongs to the glycosyltransferase 2 family.</text>
</comment>
<evidence type="ECO:0000256" key="1">
    <source>
        <dbReference type="ARBA" id="ARBA00004389"/>
    </source>
</evidence>
<keyword evidence="9" id="KW-0735">Signal-anchor</keyword>
<sequence length="241" mass="27241">MYLSVIIPAYNEEKHIRKTVESIYQYLSGKNLEHEILVVTDGSRDKTDDIVGSMLSAVPALQLLSYERNRGKGFAVRQGMLKAKGEYRLFTDADNATSIDHIEKMMPHFNRGYDVVIGSIAIKGSTVAGGSEPVWRRLFGKMGNLFIQAVAVPGISDTQRGFKIITAEAANKIFPKTTIDRWGFDIEMLALARKFGYKIKEVPVMWKNDPNSHVKLNAYFQVLMETVKIRWNLMTGKYNAK</sequence>
<evidence type="ECO:0000256" key="6">
    <source>
        <dbReference type="ARBA" id="ARBA00022679"/>
    </source>
</evidence>
<evidence type="ECO:0000313" key="14">
    <source>
        <dbReference type="EMBL" id="OGN34347.1"/>
    </source>
</evidence>
<evidence type="ECO:0000256" key="2">
    <source>
        <dbReference type="ARBA" id="ARBA00004922"/>
    </source>
</evidence>
<evidence type="ECO:0000256" key="11">
    <source>
        <dbReference type="ARBA" id="ARBA00023136"/>
    </source>
</evidence>
<dbReference type="SUPFAM" id="SSF53448">
    <property type="entry name" value="Nucleotide-diphospho-sugar transferases"/>
    <property type="match status" value="1"/>
</dbReference>
<evidence type="ECO:0000256" key="9">
    <source>
        <dbReference type="ARBA" id="ARBA00022968"/>
    </source>
</evidence>
<comment type="caution">
    <text evidence="14">The sequence shown here is derived from an EMBL/GenBank/DDBJ whole genome shotgun (WGS) entry which is preliminary data.</text>
</comment>
<evidence type="ECO:0000313" key="15">
    <source>
        <dbReference type="Proteomes" id="UP000177745"/>
    </source>
</evidence>
<dbReference type="InterPro" id="IPR029044">
    <property type="entry name" value="Nucleotide-diphossugar_trans"/>
</dbReference>
<dbReference type="EMBL" id="MGKY01000002">
    <property type="protein sequence ID" value="OGN34347.1"/>
    <property type="molecule type" value="Genomic_DNA"/>
</dbReference>
<dbReference type="CDD" id="cd04188">
    <property type="entry name" value="DPG_synthase"/>
    <property type="match status" value="1"/>
</dbReference>
<evidence type="ECO:0000256" key="7">
    <source>
        <dbReference type="ARBA" id="ARBA00022692"/>
    </source>
</evidence>
<comment type="pathway">
    <text evidence="2">Protein modification; protein glycosylation.</text>
</comment>
<protein>
    <recommendedName>
        <fullName evidence="4">dolichyl-phosphate beta-glucosyltransferase</fullName>
        <ecNumber evidence="4">2.4.1.117</ecNumber>
    </recommendedName>
</protein>
<gene>
    <name evidence="14" type="ORF">A3G51_00335</name>
</gene>
<dbReference type="Gene3D" id="3.90.550.10">
    <property type="entry name" value="Spore Coat Polysaccharide Biosynthesis Protein SpsA, Chain A"/>
    <property type="match status" value="1"/>
</dbReference>
<dbReference type="AlphaFoldDB" id="A0A1F8H9R7"/>
<dbReference type="PANTHER" id="PTHR10859:SF91">
    <property type="entry name" value="DOLICHYL-PHOSPHATE BETA-GLUCOSYLTRANSFERASE"/>
    <property type="match status" value="1"/>
</dbReference>
<evidence type="ECO:0000256" key="4">
    <source>
        <dbReference type="ARBA" id="ARBA00012583"/>
    </source>
</evidence>